<keyword evidence="2" id="KW-0472">Membrane</keyword>
<feature type="compositionally biased region" description="Low complexity" evidence="1">
    <location>
        <begin position="146"/>
        <end position="172"/>
    </location>
</feature>
<dbReference type="AlphaFoldDB" id="A0A8T1HTM3"/>
<organism evidence="4 5">
    <name type="scientific">Phytophthora cactorum</name>
    <dbReference type="NCBI Taxonomy" id="29920"/>
    <lineage>
        <taxon>Eukaryota</taxon>
        <taxon>Sar</taxon>
        <taxon>Stramenopiles</taxon>
        <taxon>Oomycota</taxon>
        <taxon>Peronosporomycetes</taxon>
        <taxon>Peronosporales</taxon>
        <taxon>Peronosporaceae</taxon>
        <taxon>Phytophthora</taxon>
    </lineage>
</organism>
<evidence type="ECO:0008006" key="6">
    <source>
        <dbReference type="Google" id="ProtNLM"/>
    </source>
</evidence>
<accession>A0A8T1HTM3</accession>
<keyword evidence="2" id="KW-0812">Transmembrane</keyword>
<protein>
    <recommendedName>
        <fullName evidence="6">Protein kinase-like domain</fullName>
    </recommendedName>
</protein>
<evidence type="ECO:0000313" key="4">
    <source>
        <dbReference type="EMBL" id="KAG3215228.1"/>
    </source>
</evidence>
<evidence type="ECO:0000313" key="5">
    <source>
        <dbReference type="Proteomes" id="UP000760860"/>
    </source>
</evidence>
<sequence>MKVFSPRSVGRLVFPALPLVISSVTAADPDTNPSSGSTIIYIVIAVIIILFGIVAFFVWKRKQNRNKRRDDRGYGLPSVTARSGVSRLTSHGNTAFERRMDSTGYSSNSKGNSKSKKGAKPYQSQQQRVERPPQWPANGAPTYTRQQQQQSHYQHHPQYQSQYQESEYQPQQSFPPPPPPEVPMLEPHEDQGPGLSMMELQQSQVSSMQSSVEGVHRRQTDPAVIARTQEAAEKVMAELEEDPEFEESWIPYDSLYFTRSISKGAFGEVRGVSLELLTDRLVELSLSSLASMN</sequence>
<comment type="caution">
    <text evidence="4">The sequence shown here is derived from an EMBL/GenBank/DDBJ whole genome shotgun (WGS) entry which is preliminary data.</text>
</comment>
<feature type="compositionally biased region" description="Pro residues" evidence="1">
    <location>
        <begin position="173"/>
        <end position="182"/>
    </location>
</feature>
<reference evidence="4" key="1">
    <citation type="submission" date="2018-05" db="EMBL/GenBank/DDBJ databases">
        <title>Effector identification in a new, highly contiguous assembly of the strawberry crown rot pathogen Phytophthora cactorum.</title>
        <authorList>
            <person name="Armitage A.D."/>
            <person name="Nellist C.F."/>
            <person name="Bates H."/>
            <person name="Vickerstaff R.J."/>
            <person name="Harrison R.J."/>
        </authorList>
    </citation>
    <scope>NUCLEOTIDE SEQUENCE</scope>
    <source>
        <strain evidence="4">P421</strain>
    </source>
</reference>
<dbReference type="Proteomes" id="UP000760860">
    <property type="component" value="Unassembled WGS sequence"/>
</dbReference>
<dbReference type="VEuPathDB" id="FungiDB:PC110_g3809"/>
<keyword evidence="2" id="KW-1133">Transmembrane helix</keyword>
<feature type="signal peptide" evidence="3">
    <location>
        <begin position="1"/>
        <end position="26"/>
    </location>
</feature>
<feature type="transmembrane region" description="Helical" evidence="2">
    <location>
        <begin position="36"/>
        <end position="59"/>
    </location>
</feature>
<keyword evidence="3" id="KW-0732">Signal</keyword>
<evidence type="ECO:0000256" key="3">
    <source>
        <dbReference type="SAM" id="SignalP"/>
    </source>
</evidence>
<evidence type="ECO:0000256" key="1">
    <source>
        <dbReference type="SAM" id="MobiDB-lite"/>
    </source>
</evidence>
<gene>
    <name evidence="4" type="ORF">PC129_g13887</name>
</gene>
<dbReference type="EMBL" id="RCMV01000573">
    <property type="protein sequence ID" value="KAG3215228.1"/>
    <property type="molecule type" value="Genomic_DNA"/>
</dbReference>
<name>A0A8T1HTM3_9STRA</name>
<proteinExistence type="predicted"/>
<feature type="region of interest" description="Disordered" evidence="1">
    <location>
        <begin position="85"/>
        <end position="194"/>
    </location>
</feature>
<feature type="chain" id="PRO_5035919073" description="Protein kinase-like domain" evidence="3">
    <location>
        <begin position="27"/>
        <end position="293"/>
    </location>
</feature>
<evidence type="ECO:0000256" key="2">
    <source>
        <dbReference type="SAM" id="Phobius"/>
    </source>
</evidence>